<name>A0AAW2V0M4_9LAMI</name>
<feature type="domain" description="DUF6857" evidence="3">
    <location>
        <begin position="333"/>
        <end position="644"/>
    </location>
</feature>
<organism evidence="4">
    <name type="scientific">Sesamum latifolium</name>
    <dbReference type="NCBI Taxonomy" id="2727402"/>
    <lineage>
        <taxon>Eukaryota</taxon>
        <taxon>Viridiplantae</taxon>
        <taxon>Streptophyta</taxon>
        <taxon>Embryophyta</taxon>
        <taxon>Tracheophyta</taxon>
        <taxon>Spermatophyta</taxon>
        <taxon>Magnoliopsida</taxon>
        <taxon>eudicotyledons</taxon>
        <taxon>Gunneridae</taxon>
        <taxon>Pentapetalae</taxon>
        <taxon>asterids</taxon>
        <taxon>lamiids</taxon>
        <taxon>Lamiales</taxon>
        <taxon>Pedaliaceae</taxon>
        <taxon>Sesamum</taxon>
    </lineage>
</organism>
<dbReference type="Pfam" id="PF06075">
    <property type="entry name" value="DUF936"/>
    <property type="match status" value="1"/>
</dbReference>
<feature type="region of interest" description="Disordered" evidence="1">
    <location>
        <begin position="269"/>
        <end position="318"/>
    </location>
</feature>
<feature type="compositionally biased region" description="Low complexity" evidence="1">
    <location>
        <begin position="474"/>
        <end position="483"/>
    </location>
</feature>
<evidence type="ECO:0000256" key="1">
    <source>
        <dbReference type="SAM" id="MobiDB-lite"/>
    </source>
</evidence>
<dbReference type="Pfam" id="PF21647">
    <property type="entry name" value="DUF6857"/>
    <property type="match status" value="1"/>
</dbReference>
<feature type="domain" description="DUF936" evidence="2">
    <location>
        <begin position="4"/>
        <end position="120"/>
    </location>
</feature>
<dbReference type="InterPro" id="IPR010341">
    <property type="entry name" value="DUF936_pln"/>
</dbReference>
<dbReference type="InterPro" id="IPR048297">
    <property type="entry name" value="DUF936_dom_pln"/>
</dbReference>
<dbReference type="EMBL" id="JACGWN010000011">
    <property type="protein sequence ID" value="KAL0422533.1"/>
    <property type="molecule type" value="Genomic_DNA"/>
</dbReference>
<evidence type="ECO:0000259" key="3">
    <source>
        <dbReference type="Pfam" id="PF21647"/>
    </source>
</evidence>
<feature type="compositionally biased region" description="Low complexity" evidence="1">
    <location>
        <begin position="280"/>
        <end position="304"/>
    </location>
</feature>
<protein>
    <submittedName>
        <fullName evidence="4">Uncharacterized protein</fullName>
    </submittedName>
</protein>
<accession>A0AAW2V0M4</accession>
<feature type="compositionally biased region" description="Polar residues" evidence="1">
    <location>
        <begin position="484"/>
        <end position="499"/>
    </location>
</feature>
<dbReference type="PANTHER" id="PTHR31928:SF12">
    <property type="entry name" value="DUF3741 DOMAIN-CONTAINING PROTEIN"/>
    <property type="match status" value="1"/>
</dbReference>
<comment type="caution">
    <text evidence="4">The sequence shown here is derived from an EMBL/GenBank/DDBJ whole genome shotgun (WGS) entry which is preliminary data.</text>
</comment>
<dbReference type="AlphaFoldDB" id="A0AAW2V0M4"/>
<reference evidence="4" key="2">
    <citation type="journal article" date="2024" name="Plant">
        <title>Genomic evolution and insights into agronomic trait innovations of Sesamum species.</title>
        <authorList>
            <person name="Miao H."/>
            <person name="Wang L."/>
            <person name="Qu L."/>
            <person name="Liu H."/>
            <person name="Sun Y."/>
            <person name="Le M."/>
            <person name="Wang Q."/>
            <person name="Wei S."/>
            <person name="Zheng Y."/>
            <person name="Lin W."/>
            <person name="Duan Y."/>
            <person name="Cao H."/>
            <person name="Xiong S."/>
            <person name="Wang X."/>
            <person name="Wei L."/>
            <person name="Li C."/>
            <person name="Ma Q."/>
            <person name="Ju M."/>
            <person name="Zhao R."/>
            <person name="Li G."/>
            <person name="Mu C."/>
            <person name="Tian Q."/>
            <person name="Mei H."/>
            <person name="Zhang T."/>
            <person name="Gao T."/>
            <person name="Zhang H."/>
        </authorList>
    </citation>
    <scope>NUCLEOTIDE SEQUENCE</scope>
    <source>
        <strain evidence="4">KEN1</strain>
    </source>
</reference>
<proteinExistence type="predicted"/>
<sequence length="652" mass="71251">MASLKNGVLLKLLEDMKMEDIALDDDPKPVLLQIRSIIPVLEEGDLWPNRGFFLKVSDLSHAFYVSLTDQQNEMILGNKLKLGQLIYVEKLEKAEPAPLLKGVTPVPGRRPCEGTPVDIVPPPNLAKLLEASGVDSVVEKGVILEKKISKTQAISRKLMRGISGSESSIKRNERLKGGYEGRCRSPSASKARRSEVSFALKAEDFEKVSSPDECRLSSVDNDSDGESVILSSSSAHMAKRRSWTESEIMGVKEIFDSSVINHEIKLPPRSRSANVSPVRSVGYDSSDDNSSSTTTRRASSVGSAKRLIKNSGKSQTPAAKVNNVQIPNSLCSLQERKGAETGISWNSLPPNLVKFGKEVIRQRDIALSAAADALQEVCASERLLSSLSTLSQFPLGEGEDLHPYVDKFFELQQDLARTRLIMQSLTSISPLRTQESDTCMTNTVKETLTVALERKKNAITWIKSAVAVDLSPSSAPNFPSSNSVETINSLKKTSPSSRTNKPKGACIIKRGRSSADITVLLASDKGDNQSEWTRGSTLPAAADLAASLQDECRKLFLSYVETYLDELEQKSSSVQSDSQIAAMMSKVKMVNDCLDVIVNVEGNPQEGGRGGCGYLEDSEAEAYRRVRNKIYGILLKHVERTVMVLERLNGST</sequence>
<feature type="compositionally biased region" description="Basic and acidic residues" evidence="1">
    <location>
        <begin position="168"/>
        <end position="183"/>
    </location>
</feature>
<feature type="region of interest" description="Disordered" evidence="1">
    <location>
        <begin position="168"/>
        <end position="187"/>
    </location>
</feature>
<evidence type="ECO:0000259" key="2">
    <source>
        <dbReference type="Pfam" id="PF06075"/>
    </source>
</evidence>
<gene>
    <name evidence="4" type="ORF">Slati_3276200</name>
</gene>
<dbReference type="InterPro" id="IPR049172">
    <property type="entry name" value="DUF6857_pln"/>
</dbReference>
<dbReference type="PANTHER" id="PTHR31928">
    <property type="entry name" value="EXPRESSED PROTEIN"/>
    <property type="match status" value="1"/>
</dbReference>
<evidence type="ECO:0000313" key="4">
    <source>
        <dbReference type="EMBL" id="KAL0422533.1"/>
    </source>
</evidence>
<reference evidence="4" key="1">
    <citation type="submission" date="2020-06" db="EMBL/GenBank/DDBJ databases">
        <authorList>
            <person name="Li T."/>
            <person name="Hu X."/>
            <person name="Zhang T."/>
            <person name="Song X."/>
            <person name="Zhang H."/>
            <person name="Dai N."/>
            <person name="Sheng W."/>
            <person name="Hou X."/>
            <person name="Wei L."/>
        </authorList>
    </citation>
    <scope>NUCLEOTIDE SEQUENCE</scope>
    <source>
        <strain evidence="4">KEN1</strain>
        <tissue evidence="4">Leaf</tissue>
    </source>
</reference>
<feature type="region of interest" description="Disordered" evidence="1">
    <location>
        <begin position="474"/>
        <end position="504"/>
    </location>
</feature>